<protein>
    <submittedName>
        <fullName evidence="1">Signal peptidase II</fullName>
    </submittedName>
</protein>
<dbReference type="Proteomes" id="UP001138921">
    <property type="component" value="Unassembled WGS sequence"/>
</dbReference>
<evidence type="ECO:0000313" key="1">
    <source>
        <dbReference type="EMBL" id="MBT1155855.1"/>
    </source>
</evidence>
<reference evidence="1" key="1">
    <citation type="journal article" date="2021" name="Microorganisms">
        <title>Phylogenomic Reconstruction and Metabolic Potential of the Genus Aminobacter.</title>
        <authorList>
            <person name="Artuso I."/>
            <person name="Turrini P."/>
            <person name="Pirolo M."/>
            <person name="Lugli G.A."/>
            <person name="Ventura M."/>
            <person name="Visca P."/>
        </authorList>
    </citation>
    <scope>NUCLEOTIDE SEQUENCE</scope>
    <source>
        <strain evidence="1">LMG 26462</strain>
    </source>
</reference>
<evidence type="ECO:0000313" key="2">
    <source>
        <dbReference type="Proteomes" id="UP001138921"/>
    </source>
</evidence>
<sequence>MIVTGLLVWMAIAGDRLEAVGVSLMAGGASGNIFDRMQRGKITDFFDFHLAEWNWPASI</sequence>
<reference evidence="1" key="2">
    <citation type="submission" date="2021-03" db="EMBL/GenBank/DDBJ databases">
        <authorList>
            <person name="Artuso I."/>
            <person name="Turrini P."/>
            <person name="Pirolo M."/>
            <person name="Lugli G.A."/>
            <person name="Ventura M."/>
            <person name="Visca P."/>
        </authorList>
    </citation>
    <scope>NUCLEOTIDE SEQUENCE</scope>
    <source>
        <strain evidence="1">LMG 26462</strain>
    </source>
</reference>
<dbReference type="EMBL" id="JAFLWW010000003">
    <property type="protein sequence ID" value="MBT1155855.1"/>
    <property type="molecule type" value="Genomic_DNA"/>
</dbReference>
<dbReference type="GO" id="GO:0006508">
    <property type="term" value="P:proteolysis"/>
    <property type="evidence" value="ECO:0007669"/>
    <property type="project" value="InterPro"/>
</dbReference>
<dbReference type="Pfam" id="PF01252">
    <property type="entry name" value="Peptidase_A8"/>
    <property type="match status" value="1"/>
</dbReference>
<organism evidence="1 2">
    <name type="scientific">Aminobacter anthyllidis</name>
    <dbReference type="NCBI Taxonomy" id="1035067"/>
    <lineage>
        <taxon>Bacteria</taxon>
        <taxon>Pseudomonadati</taxon>
        <taxon>Pseudomonadota</taxon>
        <taxon>Alphaproteobacteria</taxon>
        <taxon>Hyphomicrobiales</taxon>
        <taxon>Phyllobacteriaceae</taxon>
        <taxon>Aminobacter</taxon>
    </lineage>
</organism>
<accession>A0A9X1A9W3</accession>
<dbReference type="AlphaFoldDB" id="A0A9X1A9W3"/>
<dbReference type="GO" id="GO:0004190">
    <property type="term" value="F:aspartic-type endopeptidase activity"/>
    <property type="evidence" value="ECO:0007669"/>
    <property type="project" value="InterPro"/>
</dbReference>
<gene>
    <name evidence="1" type="ORF">J1C56_09655</name>
</gene>
<comment type="caution">
    <text evidence="1">The sequence shown here is derived from an EMBL/GenBank/DDBJ whole genome shotgun (WGS) entry which is preliminary data.</text>
</comment>
<dbReference type="InterPro" id="IPR001872">
    <property type="entry name" value="Peptidase_A8"/>
</dbReference>
<dbReference type="GO" id="GO:0016020">
    <property type="term" value="C:membrane"/>
    <property type="evidence" value="ECO:0007669"/>
    <property type="project" value="InterPro"/>
</dbReference>
<proteinExistence type="predicted"/>
<name>A0A9X1A9W3_9HYPH</name>
<keyword evidence="2" id="KW-1185">Reference proteome</keyword>